<comment type="caution">
    <text evidence="12">The sequence shown here is derived from an EMBL/GenBank/DDBJ whole genome shotgun (WGS) entry which is preliminary data.</text>
</comment>
<dbReference type="PROSITE" id="PS50893">
    <property type="entry name" value="ABC_TRANSPORTER_2"/>
    <property type="match status" value="1"/>
</dbReference>
<protein>
    <submittedName>
        <fullName evidence="12">ABC transporter ATP-binding protein</fullName>
    </submittedName>
</protein>
<dbReference type="FunFam" id="3.40.50.300:FF:000299">
    <property type="entry name" value="ABC transporter ATP-binding protein/permease"/>
    <property type="match status" value="1"/>
</dbReference>
<feature type="transmembrane region" description="Helical" evidence="9">
    <location>
        <begin position="174"/>
        <end position="202"/>
    </location>
</feature>
<dbReference type="InterPro" id="IPR027417">
    <property type="entry name" value="P-loop_NTPase"/>
</dbReference>
<evidence type="ECO:0000256" key="3">
    <source>
        <dbReference type="ARBA" id="ARBA00022475"/>
    </source>
</evidence>
<dbReference type="Gene3D" id="3.40.50.300">
    <property type="entry name" value="P-loop containing nucleotide triphosphate hydrolases"/>
    <property type="match status" value="1"/>
</dbReference>
<comment type="subcellular location">
    <subcellularLocation>
        <location evidence="1">Cell membrane</location>
        <topology evidence="1">Multi-pass membrane protein</topology>
    </subcellularLocation>
</comment>
<dbReference type="PROSITE" id="PS00211">
    <property type="entry name" value="ABC_TRANSPORTER_1"/>
    <property type="match status" value="1"/>
</dbReference>
<dbReference type="SMART" id="SM00382">
    <property type="entry name" value="AAA"/>
    <property type="match status" value="1"/>
</dbReference>
<organism evidence="12">
    <name type="scientific">Caldilineaceae bacterium SB0675_bin_29</name>
    <dbReference type="NCBI Taxonomy" id="2605266"/>
    <lineage>
        <taxon>Bacteria</taxon>
        <taxon>Bacillati</taxon>
        <taxon>Chloroflexota</taxon>
        <taxon>Caldilineae</taxon>
        <taxon>Caldilineales</taxon>
        <taxon>Caldilineaceae</taxon>
    </lineage>
</organism>
<dbReference type="InterPro" id="IPR017871">
    <property type="entry name" value="ABC_transporter-like_CS"/>
</dbReference>
<evidence type="ECO:0000256" key="1">
    <source>
        <dbReference type="ARBA" id="ARBA00004651"/>
    </source>
</evidence>
<feature type="transmembrane region" description="Helical" evidence="9">
    <location>
        <begin position="275"/>
        <end position="297"/>
    </location>
</feature>
<dbReference type="PROSITE" id="PS50929">
    <property type="entry name" value="ABC_TM1F"/>
    <property type="match status" value="1"/>
</dbReference>
<keyword evidence="3" id="KW-1003">Cell membrane</keyword>
<keyword evidence="5" id="KW-0547">Nucleotide-binding</keyword>
<keyword evidence="4 9" id="KW-0812">Transmembrane</keyword>
<dbReference type="Pfam" id="PF00664">
    <property type="entry name" value="ABC_membrane"/>
    <property type="match status" value="1"/>
</dbReference>
<dbReference type="GO" id="GO:0016887">
    <property type="term" value="F:ATP hydrolysis activity"/>
    <property type="evidence" value="ECO:0007669"/>
    <property type="project" value="InterPro"/>
</dbReference>
<dbReference type="Pfam" id="PF00005">
    <property type="entry name" value="ABC_tran"/>
    <property type="match status" value="1"/>
</dbReference>
<sequence>MEFDAPLPAGFKQWRRTVTTTTDASPFAIAPFAHRPLQRGLEFGASLRWPALAASVLLIGTVCATLAQPVLVSWVIDRGVIEKDMNALSLSIFLLLGAVAAEAVLTAGHLILFAWVGERYLARLRNRVFEHLSQLSLRFYDAHNTGALIARASDDVQTLSSFVRSGMSSLLTGVLLLGLGIVVMGSLSPPLLAVSLIAVPMLRWLSRRYMRRAEPAQRNNRERYAASLDVIEQGLTGARSLHLFRRLKSWGEFIDRCQDGEYEARMQVVSVNNRYFPWLEFTWVFVTAAILGVGAGLNTVDMVTVGIVSAFVLSLTRIFGPLESLGRLIGDAQSAKASLGRIFALLDVPLEIQERPSAVALSTSGPLEARNVTFSYTRGMQVLTDINLSVQPGETLALVGHTGAGKSTLARLLARLYDPEHGHISYGGLDLRDATLASIRRRIVLLPQEGHLFRGTVAENIGLFRPETSDADISKVVSDLGLEERFGQFPDGLLTQVDARGARLSAGERQLVSLSRVALVNPEVAILDEALSNVDPGTEALVVRAMRRLMEGRTVIVIAHRETTAQRADRVAFLDHGVLVAQGRHDELLRNFADYARLWGHAQEVP</sequence>
<dbReference type="GO" id="GO:0005886">
    <property type="term" value="C:plasma membrane"/>
    <property type="evidence" value="ECO:0007669"/>
    <property type="project" value="UniProtKB-SubCell"/>
</dbReference>
<feature type="domain" description="ABC transmembrane type-1" evidence="11">
    <location>
        <begin position="52"/>
        <end position="334"/>
    </location>
</feature>
<name>A0A6B1FZ55_9CHLR</name>
<evidence type="ECO:0000256" key="5">
    <source>
        <dbReference type="ARBA" id="ARBA00022741"/>
    </source>
</evidence>
<evidence type="ECO:0000259" key="11">
    <source>
        <dbReference type="PROSITE" id="PS50929"/>
    </source>
</evidence>
<keyword evidence="6 12" id="KW-0067">ATP-binding</keyword>
<dbReference type="InterPro" id="IPR039421">
    <property type="entry name" value="Type_1_exporter"/>
</dbReference>
<dbReference type="GO" id="GO:0015421">
    <property type="term" value="F:ABC-type oligopeptide transporter activity"/>
    <property type="evidence" value="ECO:0007669"/>
    <property type="project" value="TreeGrafter"/>
</dbReference>
<proteinExistence type="predicted"/>
<dbReference type="Gene3D" id="1.20.1560.10">
    <property type="entry name" value="ABC transporter type 1, transmembrane domain"/>
    <property type="match status" value="1"/>
</dbReference>
<dbReference type="PANTHER" id="PTHR43394">
    <property type="entry name" value="ATP-DEPENDENT PERMEASE MDL1, MITOCHONDRIAL"/>
    <property type="match status" value="1"/>
</dbReference>
<feature type="transmembrane region" description="Helical" evidence="9">
    <location>
        <begin position="51"/>
        <end position="76"/>
    </location>
</feature>
<keyword evidence="2" id="KW-0813">Transport</keyword>
<dbReference type="InterPro" id="IPR011527">
    <property type="entry name" value="ABC1_TM_dom"/>
</dbReference>
<dbReference type="EMBL" id="VYDA01000503">
    <property type="protein sequence ID" value="MYH62852.1"/>
    <property type="molecule type" value="Genomic_DNA"/>
</dbReference>
<evidence type="ECO:0000256" key="2">
    <source>
        <dbReference type="ARBA" id="ARBA00022448"/>
    </source>
</evidence>
<dbReference type="PANTHER" id="PTHR43394:SF1">
    <property type="entry name" value="ATP-BINDING CASSETTE SUB-FAMILY B MEMBER 10, MITOCHONDRIAL"/>
    <property type="match status" value="1"/>
</dbReference>
<dbReference type="SUPFAM" id="SSF90123">
    <property type="entry name" value="ABC transporter transmembrane region"/>
    <property type="match status" value="1"/>
</dbReference>
<dbReference type="InterPro" id="IPR003439">
    <property type="entry name" value="ABC_transporter-like_ATP-bd"/>
</dbReference>
<dbReference type="GO" id="GO:0005524">
    <property type="term" value="F:ATP binding"/>
    <property type="evidence" value="ECO:0007669"/>
    <property type="project" value="UniProtKB-KW"/>
</dbReference>
<evidence type="ECO:0000256" key="7">
    <source>
        <dbReference type="ARBA" id="ARBA00022989"/>
    </source>
</evidence>
<accession>A0A6B1FZ55</accession>
<evidence type="ECO:0000256" key="4">
    <source>
        <dbReference type="ARBA" id="ARBA00022692"/>
    </source>
</evidence>
<gene>
    <name evidence="12" type="ORF">F4148_14230</name>
</gene>
<evidence type="ECO:0000256" key="6">
    <source>
        <dbReference type="ARBA" id="ARBA00022840"/>
    </source>
</evidence>
<evidence type="ECO:0000256" key="9">
    <source>
        <dbReference type="SAM" id="Phobius"/>
    </source>
</evidence>
<keyword evidence="7 9" id="KW-1133">Transmembrane helix</keyword>
<feature type="transmembrane region" description="Helical" evidence="9">
    <location>
        <begin position="88"/>
        <end position="116"/>
    </location>
</feature>
<reference evidence="12" key="1">
    <citation type="submission" date="2019-09" db="EMBL/GenBank/DDBJ databases">
        <title>Characterisation of the sponge microbiome using genome-centric metagenomics.</title>
        <authorList>
            <person name="Engelberts J.P."/>
            <person name="Robbins S.J."/>
            <person name="De Goeij J.M."/>
            <person name="Aranda M."/>
            <person name="Bell S.C."/>
            <person name="Webster N.S."/>
        </authorList>
    </citation>
    <scope>NUCLEOTIDE SEQUENCE</scope>
    <source>
        <strain evidence="12">SB0675_bin_29</strain>
    </source>
</reference>
<dbReference type="InterPro" id="IPR003593">
    <property type="entry name" value="AAA+_ATPase"/>
</dbReference>
<evidence type="ECO:0000259" key="10">
    <source>
        <dbReference type="PROSITE" id="PS50893"/>
    </source>
</evidence>
<dbReference type="AlphaFoldDB" id="A0A6B1FZ55"/>
<dbReference type="InterPro" id="IPR036640">
    <property type="entry name" value="ABC1_TM_sf"/>
</dbReference>
<dbReference type="SUPFAM" id="SSF52540">
    <property type="entry name" value="P-loop containing nucleoside triphosphate hydrolases"/>
    <property type="match status" value="1"/>
</dbReference>
<keyword evidence="8 9" id="KW-0472">Membrane</keyword>
<feature type="domain" description="ABC transporter" evidence="10">
    <location>
        <begin position="367"/>
        <end position="601"/>
    </location>
</feature>
<evidence type="ECO:0000256" key="8">
    <source>
        <dbReference type="ARBA" id="ARBA00023136"/>
    </source>
</evidence>
<evidence type="ECO:0000313" key="12">
    <source>
        <dbReference type="EMBL" id="MYH62852.1"/>
    </source>
</evidence>